<dbReference type="AlphaFoldDB" id="A0A1Y3BP70"/>
<gene>
    <name evidence="2" type="ORF">BLA29_012009</name>
</gene>
<dbReference type="EMBL" id="MUJZ01015932">
    <property type="protein sequence ID" value="OTF80945.1"/>
    <property type="molecule type" value="Genomic_DNA"/>
</dbReference>
<evidence type="ECO:0000256" key="1">
    <source>
        <dbReference type="SAM" id="Phobius"/>
    </source>
</evidence>
<comment type="caution">
    <text evidence="2">The sequence shown here is derived from an EMBL/GenBank/DDBJ whole genome shotgun (WGS) entry which is preliminary data.</text>
</comment>
<keyword evidence="1" id="KW-0472">Membrane</keyword>
<protein>
    <submittedName>
        <fullName evidence="2">Uncharacterized protein</fullName>
    </submittedName>
</protein>
<evidence type="ECO:0000313" key="3">
    <source>
        <dbReference type="Proteomes" id="UP000194236"/>
    </source>
</evidence>
<dbReference type="OrthoDB" id="7612960at2759"/>
<organism evidence="2 3">
    <name type="scientific">Euroglyphus maynei</name>
    <name type="common">Mayne's house dust mite</name>
    <dbReference type="NCBI Taxonomy" id="6958"/>
    <lineage>
        <taxon>Eukaryota</taxon>
        <taxon>Metazoa</taxon>
        <taxon>Ecdysozoa</taxon>
        <taxon>Arthropoda</taxon>
        <taxon>Chelicerata</taxon>
        <taxon>Arachnida</taxon>
        <taxon>Acari</taxon>
        <taxon>Acariformes</taxon>
        <taxon>Sarcoptiformes</taxon>
        <taxon>Astigmata</taxon>
        <taxon>Psoroptidia</taxon>
        <taxon>Analgoidea</taxon>
        <taxon>Pyroglyphidae</taxon>
        <taxon>Pyroglyphinae</taxon>
        <taxon>Euroglyphus</taxon>
    </lineage>
</organism>
<dbReference type="Proteomes" id="UP000194236">
    <property type="component" value="Unassembled WGS sequence"/>
</dbReference>
<sequence>MMILNEQFGNGSDMTKMMLKNFTDAFESDIVSVIRDKKNFDGHVLLDTDQHKLDAETALWPVWILLAQVSITYLAYAFAKFTCKVCFQSISFAIPLCLTVPCTVSVLWAVNSIALQDKCQLVSIFHPFQYIFWNEDETRIFQF</sequence>
<keyword evidence="1" id="KW-0812">Transmembrane</keyword>
<proteinExistence type="predicted"/>
<keyword evidence="3" id="KW-1185">Reference proteome</keyword>
<feature type="transmembrane region" description="Helical" evidence="1">
    <location>
        <begin position="90"/>
        <end position="110"/>
    </location>
</feature>
<reference evidence="2 3" key="1">
    <citation type="submission" date="2017-03" db="EMBL/GenBank/DDBJ databases">
        <title>Genome Survey of Euroglyphus maynei.</title>
        <authorList>
            <person name="Arlian L.G."/>
            <person name="Morgan M.S."/>
            <person name="Rider S.D."/>
        </authorList>
    </citation>
    <scope>NUCLEOTIDE SEQUENCE [LARGE SCALE GENOMIC DNA]</scope>
    <source>
        <strain evidence="2">Arlian Lab</strain>
        <tissue evidence="2">Whole body</tissue>
    </source>
</reference>
<evidence type="ECO:0000313" key="2">
    <source>
        <dbReference type="EMBL" id="OTF80945.1"/>
    </source>
</evidence>
<name>A0A1Y3BP70_EURMA</name>
<keyword evidence="1" id="KW-1133">Transmembrane helix</keyword>
<accession>A0A1Y3BP70</accession>
<feature type="transmembrane region" description="Helical" evidence="1">
    <location>
        <begin position="58"/>
        <end position="78"/>
    </location>
</feature>
<feature type="non-terminal residue" evidence="2">
    <location>
        <position position="143"/>
    </location>
</feature>